<reference evidence="2" key="2">
    <citation type="submission" date="2021-04" db="EMBL/GenBank/DDBJ databases">
        <authorList>
            <person name="Gilroy R."/>
        </authorList>
    </citation>
    <scope>NUCLEOTIDE SEQUENCE</scope>
    <source>
        <strain evidence="2">CHK189-11263</strain>
    </source>
</reference>
<gene>
    <name evidence="2" type="ORF">H9714_00435</name>
</gene>
<dbReference type="AlphaFoldDB" id="A0A9D2M9T9"/>
<evidence type="ECO:0000313" key="2">
    <source>
        <dbReference type="EMBL" id="HJB56004.1"/>
    </source>
</evidence>
<keyword evidence="1" id="KW-0472">Membrane</keyword>
<dbReference type="Proteomes" id="UP000824208">
    <property type="component" value="Unassembled WGS sequence"/>
</dbReference>
<dbReference type="EMBL" id="DWYC01000003">
    <property type="protein sequence ID" value="HJB56004.1"/>
    <property type="molecule type" value="Genomic_DNA"/>
</dbReference>
<proteinExistence type="predicted"/>
<name>A0A9D2M9T9_9FIRM</name>
<comment type="caution">
    <text evidence="2">The sequence shown here is derived from an EMBL/GenBank/DDBJ whole genome shotgun (WGS) entry which is preliminary data.</text>
</comment>
<organism evidence="2 3">
    <name type="scientific">Candidatus Flavonifractor intestinipullorum</name>
    <dbReference type="NCBI Taxonomy" id="2838587"/>
    <lineage>
        <taxon>Bacteria</taxon>
        <taxon>Bacillati</taxon>
        <taxon>Bacillota</taxon>
        <taxon>Clostridia</taxon>
        <taxon>Eubacteriales</taxon>
        <taxon>Oscillospiraceae</taxon>
        <taxon>Flavonifractor</taxon>
    </lineage>
</organism>
<evidence type="ECO:0000313" key="3">
    <source>
        <dbReference type="Proteomes" id="UP000824208"/>
    </source>
</evidence>
<protein>
    <submittedName>
        <fullName evidence="2">Uncharacterized protein</fullName>
    </submittedName>
</protein>
<keyword evidence="1" id="KW-1133">Transmembrane helix</keyword>
<reference evidence="2" key="1">
    <citation type="journal article" date="2021" name="PeerJ">
        <title>Extensive microbial diversity within the chicken gut microbiome revealed by metagenomics and culture.</title>
        <authorList>
            <person name="Gilroy R."/>
            <person name="Ravi A."/>
            <person name="Getino M."/>
            <person name="Pursley I."/>
            <person name="Horton D.L."/>
            <person name="Alikhan N.F."/>
            <person name="Baker D."/>
            <person name="Gharbi K."/>
            <person name="Hall N."/>
            <person name="Watson M."/>
            <person name="Adriaenssens E.M."/>
            <person name="Foster-Nyarko E."/>
            <person name="Jarju S."/>
            <person name="Secka A."/>
            <person name="Antonio M."/>
            <person name="Oren A."/>
            <person name="Chaudhuri R.R."/>
            <person name="La Ragione R."/>
            <person name="Hildebrand F."/>
            <person name="Pallen M.J."/>
        </authorList>
    </citation>
    <scope>NUCLEOTIDE SEQUENCE</scope>
    <source>
        <strain evidence="2">CHK189-11263</strain>
    </source>
</reference>
<evidence type="ECO:0000256" key="1">
    <source>
        <dbReference type="SAM" id="Phobius"/>
    </source>
</evidence>
<sequence length="168" mass="18659">MTRKGKLIRNLAVILAIFGAYFLLFGLYLSPERCALATARELYYGGCTARGWADLPGGRRIYALATPDGEFCYSRVQRSMGLFWRTDGCGQGREMAPGLLNGYWTGGGETVNAVLLRLNPAVETVAWKGGSSSDWNRDIMVLELGWEDLEQTFQVRDQAGSLLWEGTY</sequence>
<keyword evidence="1" id="KW-0812">Transmembrane</keyword>
<accession>A0A9D2M9T9</accession>
<feature type="transmembrane region" description="Helical" evidence="1">
    <location>
        <begin position="7"/>
        <end position="29"/>
    </location>
</feature>